<dbReference type="KEGG" id="psym:J1N51_00845"/>
<dbReference type="EMBL" id="CP072110">
    <property type="protein sequence ID" value="QTH64065.1"/>
    <property type="molecule type" value="Genomic_DNA"/>
</dbReference>
<dbReference type="RefSeq" id="WP_208832120.1">
    <property type="nucleotide sequence ID" value="NZ_CP072110.1"/>
</dbReference>
<name>A0A975HIB6_9GAMM</name>
<protein>
    <submittedName>
        <fullName evidence="2">ABC transporter substrate-binding protein</fullName>
    </submittedName>
</protein>
<dbReference type="InterPro" id="IPR008869">
    <property type="entry name" value="MlaC/ttg2D"/>
</dbReference>
<dbReference type="AlphaFoldDB" id="A0A975HIB6"/>
<evidence type="ECO:0000256" key="1">
    <source>
        <dbReference type="SAM" id="SignalP"/>
    </source>
</evidence>
<dbReference type="Proteomes" id="UP000682739">
    <property type="component" value="Chromosome"/>
</dbReference>
<dbReference type="PANTHER" id="PTHR36573:SF1">
    <property type="entry name" value="INTERMEMBRANE PHOSPHOLIPID TRANSPORT SYSTEM BINDING PROTEIN MLAC"/>
    <property type="match status" value="1"/>
</dbReference>
<dbReference type="InterPro" id="IPR042245">
    <property type="entry name" value="Tgt2/MlaC_sf"/>
</dbReference>
<dbReference type="Gene3D" id="3.10.450.710">
    <property type="entry name" value="Tgt2/MlaC"/>
    <property type="match status" value="1"/>
</dbReference>
<evidence type="ECO:0000313" key="2">
    <source>
        <dbReference type="EMBL" id="QTH64065.1"/>
    </source>
</evidence>
<proteinExistence type="predicted"/>
<gene>
    <name evidence="2" type="ORF">J1N51_00845</name>
</gene>
<dbReference type="Pfam" id="PF05494">
    <property type="entry name" value="MlaC"/>
    <property type="match status" value="1"/>
</dbReference>
<organism evidence="2 3">
    <name type="scientific">Psychrosphaera ytuae</name>
    <dbReference type="NCBI Taxonomy" id="2820710"/>
    <lineage>
        <taxon>Bacteria</taxon>
        <taxon>Pseudomonadati</taxon>
        <taxon>Pseudomonadota</taxon>
        <taxon>Gammaproteobacteria</taxon>
        <taxon>Alteromonadales</taxon>
        <taxon>Pseudoalteromonadaceae</taxon>
        <taxon>Psychrosphaera</taxon>
    </lineage>
</organism>
<sequence length="219" mass="24964">MLRVSVALASLLLLVPSYAVSLDNDKELALKYQQQIEQIELTNSPYVIVEDLAKVVFKSVADAKSLADKEQEKQRMKMIVEEQLIPFVDIRFASYKILGPQLKQSTREERDLFVDAMRKILVETYSSALIQYNNQKINYEQERDVSGKKTVAIRTELEQPGAKPLSMVFKLRKNTKTNEWRAYDLVVEGISLVDAKRAELSKPLRDKGIGDVANELLKS</sequence>
<accession>A0A975HIB6</accession>
<feature type="chain" id="PRO_5037700480" evidence="1">
    <location>
        <begin position="20"/>
        <end position="219"/>
    </location>
</feature>
<evidence type="ECO:0000313" key="3">
    <source>
        <dbReference type="Proteomes" id="UP000682739"/>
    </source>
</evidence>
<dbReference type="PANTHER" id="PTHR36573">
    <property type="entry name" value="INTERMEMBRANE PHOSPHOLIPID TRANSPORT SYSTEM BINDING PROTEIN MLAC"/>
    <property type="match status" value="1"/>
</dbReference>
<keyword evidence="1" id="KW-0732">Signal</keyword>
<feature type="signal peptide" evidence="1">
    <location>
        <begin position="1"/>
        <end position="19"/>
    </location>
</feature>
<reference evidence="2" key="1">
    <citation type="submission" date="2021-03" db="EMBL/GenBank/DDBJ databases">
        <title>Description of Psychrosphaera ytuae sp. nov. isolated from deep sea sediment of South China Sea.</title>
        <authorList>
            <person name="Zhang J."/>
            <person name="Xu X.-D."/>
        </authorList>
    </citation>
    <scope>NUCLEOTIDE SEQUENCE</scope>
    <source>
        <strain evidence="2">MTZ26</strain>
    </source>
</reference>
<keyword evidence="3" id="KW-1185">Reference proteome</keyword>